<dbReference type="GO" id="GO:0000775">
    <property type="term" value="C:chromosome, centromeric region"/>
    <property type="evidence" value="ECO:0007669"/>
    <property type="project" value="UniProtKB-SubCell"/>
</dbReference>
<keyword evidence="7" id="KW-0137">Centromere</keyword>
<dbReference type="InterPro" id="IPR009287">
    <property type="entry name" value="Spt4"/>
</dbReference>
<dbReference type="SUPFAM" id="SSF63393">
    <property type="entry name" value="RNA polymerase subunits"/>
    <property type="match status" value="1"/>
</dbReference>
<proteinExistence type="inferred from homology"/>
<organism evidence="10 11">
    <name type="scientific">Alectoria fallacina</name>
    <dbReference type="NCBI Taxonomy" id="1903189"/>
    <lineage>
        <taxon>Eukaryota</taxon>
        <taxon>Fungi</taxon>
        <taxon>Dikarya</taxon>
        <taxon>Ascomycota</taxon>
        <taxon>Pezizomycotina</taxon>
        <taxon>Lecanoromycetes</taxon>
        <taxon>OSLEUM clade</taxon>
        <taxon>Lecanoromycetidae</taxon>
        <taxon>Lecanorales</taxon>
        <taxon>Lecanorineae</taxon>
        <taxon>Parmeliaceae</taxon>
        <taxon>Alectoria</taxon>
    </lineage>
</organism>
<evidence type="ECO:0000256" key="8">
    <source>
        <dbReference type="PIRNR" id="PIRNR025023"/>
    </source>
</evidence>
<keyword evidence="10" id="KW-0251">Elongation factor</keyword>
<sequence length="122" mass="13196">MSSAFVPGSQQRYLRACMVCSIVQTHARFLREGCPNCESFLGLASSSDAVQECTSQVFEGLITLADPTTSWVARWQRLEGCVSGVYAVKVVGTLPDDVKQNIEDAGARYIPRDGTADDDDTG</sequence>
<evidence type="ECO:0000256" key="7">
    <source>
        <dbReference type="ARBA" id="ARBA00023328"/>
    </source>
</evidence>
<dbReference type="EMBL" id="CAJPDR010000069">
    <property type="protein sequence ID" value="CAF9914108.1"/>
    <property type="molecule type" value="Genomic_DNA"/>
</dbReference>
<evidence type="ECO:0000256" key="2">
    <source>
        <dbReference type="ARBA" id="ARBA00004584"/>
    </source>
</evidence>
<dbReference type="AlphaFoldDB" id="A0A8H3ID60"/>
<comment type="function">
    <text evidence="8">The SPT4-SPT5 complex mediates both activation and inhibition of transcription elongation, and plays a role in pre-mRNA processing. This complex seems to be important for the stability of the RNA polymerase II elongation machinery on the chromatin template but not for the inherent ability of this machinery to translocate down the gene.</text>
</comment>
<evidence type="ECO:0000256" key="5">
    <source>
        <dbReference type="ARBA" id="ARBA00023163"/>
    </source>
</evidence>
<evidence type="ECO:0000259" key="9">
    <source>
        <dbReference type="SMART" id="SM01389"/>
    </source>
</evidence>
<dbReference type="OrthoDB" id="248751at2759"/>
<dbReference type="PANTHER" id="PTHR12882">
    <property type="entry name" value="SUPPRESSOR OF TY 4"/>
    <property type="match status" value="1"/>
</dbReference>
<keyword evidence="10" id="KW-0648">Protein biosynthesis</keyword>
<comment type="subcellular location">
    <subcellularLocation>
        <location evidence="2">Chromosome</location>
        <location evidence="2">Centromere</location>
    </subcellularLocation>
    <subcellularLocation>
        <location evidence="1 8">Nucleus</location>
    </subcellularLocation>
</comment>
<evidence type="ECO:0000256" key="6">
    <source>
        <dbReference type="ARBA" id="ARBA00023242"/>
    </source>
</evidence>
<dbReference type="GO" id="GO:0000993">
    <property type="term" value="F:RNA polymerase II complex binding"/>
    <property type="evidence" value="ECO:0007669"/>
    <property type="project" value="TreeGrafter"/>
</dbReference>
<dbReference type="CDD" id="cd07973">
    <property type="entry name" value="Spt4"/>
    <property type="match status" value="1"/>
</dbReference>
<dbReference type="SMART" id="SM01389">
    <property type="entry name" value="Spt4"/>
    <property type="match status" value="1"/>
</dbReference>
<dbReference type="GO" id="GO:0006355">
    <property type="term" value="P:regulation of DNA-templated transcription"/>
    <property type="evidence" value="ECO:0007669"/>
    <property type="project" value="InterPro"/>
</dbReference>
<evidence type="ECO:0000256" key="4">
    <source>
        <dbReference type="ARBA" id="ARBA00020182"/>
    </source>
</evidence>
<keyword evidence="5 8" id="KW-0804">Transcription</keyword>
<protein>
    <recommendedName>
        <fullName evidence="4 8">Transcription elongation factor SPT4</fullName>
    </recommendedName>
</protein>
<comment type="caution">
    <text evidence="10">The sequence shown here is derived from an EMBL/GenBank/DDBJ whole genome shotgun (WGS) entry which is preliminary data.</text>
</comment>
<keyword evidence="6 8" id="KW-0539">Nucleus</keyword>
<dbReference type="GO" id="GO:0008270">
    <property type="term" value="F:zinc ion binding"/>
    <property type="evidence" value="ECO:0007669"/>
    <property type="project" value="InterPro"/>
</dbReference>
<dbReference type="InterPro" id="IPR038510">
    <property type="entry name" value="Spt4_sf"/>
</dbReference>
<dbReference type="Pfam" id="PF06093">
    <property type="entry name" value="Spt4"/>
    <property type="match status" value="1"/>
</dbReference>
<evidence type="ECO:0000313" key="10">
    <source>
        <dbReference type="EMBL" id="CAF9914108.1"/>
    </source>
</evidence>
<accession>A0A8H3ID60</accession>
<name>A0A8H3ID60_9LECA</name>
<comment type="similarity">
    <text evidence="3 8">Belongs to the SPT4 family.</text>
</comment>
<dbReference type="PANTHER" id="PTHR12882:SF1">
    <property type="entry name" value="TRANSCRIPTION ELONGATION FACTOR SPT4"/>
    <property type="match status" value="1"/>
</dbReference>
<dbReference type="GO" id="GO:0003746">
    <property type="term" value="F:translation elongation factor activity"/>
    <property type="evidence" value="ECO:0007669"/>
    <property type="project" value="UniProtKB-KW"/>
</dbReference>
<evidence type="ECO:0000256" key="3">
    <source>
        <dbReference type="ARBA" id="ARBA00010464"/>
    </source>
</evidence>
<dbReference type="GO" id="GO:0032044">
    <property type="term" value="C:DSIF complex"/>
    <property type="evidence" value="ECO:0007669"/>
    <property type="project" value="TreeGrafter"/>
</dbReference>
<feature type="domain" description="Spt4/RpoE2 zinc finger" evidence="9">
    <location>
        <begin position="14"/>
        <end position="91"/>
    </location>
</feature>
<dbReference type="GO" id="GO:0140673">
    <property type="term" value="P:transcription elongation-coupled chromatin remodeling"/>
    <property type="evidence" value="ECO:0007669"/>
    <property type="project" value="InterPro"/>
</dbReference>
<dbReference type="InterPro" id="IPR022800">
    <property type="entry name" value="Spt4/RpoE2_Znf"/>
</dbReference>
<dbReference type="InterPro" id="IPR029040">
    <property type="entry name" value="RPABC4/Spt4"/>
</dbReference>
<dbReference type="PIRSF" id="PIRSF025023">
    <property type="entry name" value="Spt4"/>
    <property type="match status" value="1"/>
</dbReference>
<dbReference type="Proteomes" id="UP000664203">
    <property type="component" value="Unassembled WGS sequence"/>
</dbReference>
<evidence type="ECO:0000313" key="11">
    <source>
        <dbReference type="Proteomes" id="UP000664203"/>
    </source>
</evidence>
<evidence type="ECO:0000256" key="1">
    <source>
        <dbReference type="ARBA" id="ARBA00004123"/>
    </source>
</evidence>
<dbReference type="Gene3D" id="3.30.40.210">
    <property type="match status" value="1"/>
</dbReference>
<keyword evidence="11" id="KW-1185">Reference proteome</keyword>
<reference evidence="10" key="1">
    <citation type="submission" date="2021-03" db="EMBL/GenBank/DDBJ databases">
        <authorList>
            <person name="Tagirdzhanova G."/>
        </authorList>
    </citation>
    <scope>NUCLEOTIDE SEQUENCE</scope>
</reference>
<gene>
    <name evidence="10" type="primary">SPT4</name>
    <name evidence="10" type="ORF">ALECFALPRED_009324</name>
</gene>